<dbReference type="EMBL" id="CM037151">
    <property type="protein sequence ID" value="KAH7842693.1"/>
    <property type="molecule type" value="Genomic_DNA"/>
</dbReference>
<keyword evidence="2" id="KW-1185">Reference proteome</keyword>
<proteinExistence type="predicted"/>
<accession>A0ACB7XP62</accession>
<dbReference type="Proteomes" id="UP000828048">
    <property type="component" value="Chromosome 1"/>
</dbReference>
<sequence>MNTALHVAAQFGQLKCVAAILDACPSLLRTVNIRGETPLHMAVREGYDDKVKALIKCAKKREQLLESGLGGEAKKMLRMMKVDKDTALHMAMRNCH</sequence>
<evidence type="ECO:0000313" key="1">
    <source>
        <dbReference type="EMBL" id="KAH7842693.1"/>
    </source>
</evidence>
<protein>
    <submittedName>
        <fullName evidence="1">Uncharacterized protein</fullName>
    </submittedName>
</protein>
<evidence type="ECO:0000313" key="2">
    <source>
        <dbReference type="Proteomes" id="UP000828048"/>
    </source>
</evidence>
<reference evidence="1 2" key="1">
    <citation type="journal article" date="2021" name="Hortic Res">
        <title>High-quality reference genome and annotation aids understanding of berry development for evergreen blueberry (Vaccinium darrowii).</title>
        <authorList>
            <person name="Yu J."/>
            <person name="Hulse-Kemp A.M."/>
            <person name="Babiker E."/>
            <person name="Staton M."/>
        </authorList>
    </citation>
    <scope>NUCLEOTIDE SEQUENCE [LARGE SCALE GENOMIC DNA]</scope>
    <source>
        <strain evidence="2">cv. NJ 8807/NJ 8810</strain>
        <tissue evidence="1">Young leaf</tissue>
    </source>
</reference>
<name>A0ACB7XP62_9ERIC</name>
<comment type="caution">
    <text evidence="1">The sequence shown here is derived from an EMBL/GenBank/DDBJ whole genome shotgun (WGS) entry which is preliminary data.</text>
</comment>
<gene>
    <name evidence="1" type="ORF">Vadar_008113</name>
</gene>
<organism evidence="1 2">
    <name type="scientific">Vaccinium darrowii</name>
    <dbReference type="NCBI Taxonomy" id="229202"/>
    <lineage>
        <taxon>Eukaryota</taxon>
        <taxon>Viridiplantae</taxon>
        <taxon>Streptophyta</taxon>
        <taxon>Embryophyta</taxon>
        <taxon>Tracheophyta</taxon>
        <taxon>Spermatophyta</taxon>
        <taxon>Magnoliopsida</taxon>
        <taxon>eudicotyledons</taxon>
        <taxon>Gunneridae</taxon>
        <taxon>Pentapetalae</taxon>
        <taxon>asterids</taxon>
        <taxon>Ericales</taxon>
        <taxon>Ericaceae</taxon>
        <taxon>Vaccinioideae</taxon>
        <taxon>Vaccinieae</taxon>
        <taxon>Vaccinium</taxon>
    </lineage>
</organism>